<evidence type="ECO:0000256" key="2">
    <source>
        <dbReference type="SAM" id="Phobius"/>
    </source>
</evidence>
<accession>A0A7R9FU53</accession>
<keyword evidence="4" id="KW-1185">Reference proteome</keyword>
<dbReference type="EMBL" id="CAJPEV010014592">
    <property type="protein sequence ID" value="CAG0906988.1"/>
    <property type="molecule type" value="Genomic_DNA"/>
</dbReference>
<gene>
    <name evidence="3" type="ORF">DSTB1V02_LOCUS14687</name>
</gene>
<sequence>MDRMRQDSRDGWDDRGRGSAALAGAWRKCCLRLWKLFILVCVFVTVLHPMVEFTTAVLFFLVLMCFCMPVGFICICAKQQLSDSDSLPQSPDEIHVVAPESAGKNTVPSAPPVTGSVQDRIDTGSVQDRIDTGSLPRSPDEIRSIPLENIKEDTIPSTPPESSVNFECPPFDPPPYNLAILLPGSPPSPHPSVISIPEIPPPPYEHSA</sequence>
<dbReference type="EMBL" id="LR914110">
    <property type="protein sequence ID" value="CAD7254941.1"/>
    <property type="molecule type" value="Genomic_DNA"/>
</dbReference>
<dbReference type="Proteomes" id="UP000677054">
    <property type="component" value="Unassembled WGS sequence"/>
</dbReference>
<keyword evidence="2" id="KW-0812">Transmembrane</keyword>
<organism evidence="3">
    <name type="scientific">Darwinula stevensoni</name>
    <dbReference type="NCBI Taxonomy" id="69355"/>
    <lineage>
        <taxon>Eukaryota</taxon>
        <taxon>Metazoa</taxon>
        <taxon>Ecdysozoa</taxon>
        <taxon>Arthropoda</taxon>
        <taxon>Crustacea</taxon>
        <taxon>Oligostraca</taxon>
        <taxon>Ostracoda</taxon>
        <taxon>Podocopa</taxon>
        <taxon>Podocopida</taxon>
        <taxon>Darwinulocopina</taxon>
        <taxon>Darwinuloidea</taxon>
        <taxon>Darwinulidae</taxon>
        <taxon>Darwinula</taxon>
    </lineage>
</organism>
<keyword evidence="2" id="KW-0472">Membrane</keyword>
<keyword evidence="2" id="KW-1133">Transmembrane helix</keyword>
<feature type="transmembrane region" description="Helical" evidence="2">
    <location>
        <begin position="33"/>
        <end position="51"/>
    </location>
</feature>
<dbReference type="AlphaFoldDB" id="A0A7R9FU53"/>
<feature type="region of interest" description="Disordered" evidence="1">
    <location>
        <begin position="177"/>
        <end position="208"/>
    </location>
</feature>
<feature type="compositionally biased region" description="Pro residues" evidence="1">
    <location>
        <begin position="198"/>
        <end position="208"/>
    </location>
</feature>
<evidence type="ECO:0000256" key="1">
    <source>
        <dbReference type="SAM" id="MobiDB-lite"/>
    </source>
</evidence>
<evidence type="ECO:0000313" key="4">
    <source>
        <dbReference type="Proteomes" id="UP000677054"/>
    </source>
</evidence>
<protein>
    <submittedName>
        <fullName evidence="3">Uncharacterized protein</fullName>
    </submittedName>
</protein>
<proteinExistence type="predicted"/>
<feature type="transmembrane region" description="Helical" evidence="2">
    <location>
        <begin position="57"/>
        <end position="77"/>
    </location>
</feature>
<name>A0A7R9FU53_9CRUS</name>
<reference evidence="3" key="1">
    <citation type="submission" date="2020-11" db="EMBL/GenBank/DDBJ databases">
        <authorList>
            <person name="Tran Van P."/>
        </authorList>
    </citation>
    <scope>NUCLEOTIDE SEQUENCE</scope>
</reference>
<evidence type="ECO:0000313" key="3">
    <source>
        <dbReference type="EMBL" id="CAD7254941.1"/>
    </source>
</evidence>